<feature type="compositionally biased region" description="Basic and acidic residues" evidence="1">
    <location>
        <begin position="204"/>
        <end position="214"/>
    </location>
</feature>
<gene>
    <name evidence="2" type="ORF">BT96DRAFT_1097793</name>
</gene>
<proteinExistence type="predicted"/>
<feature type="compositionally biased region" description="Polar residues" evidence="1">
    <location>
        <begin position="237"/>
        <end position="247"/>
    </location>
</feature>
<name>A0A6A4GGR1_9AGAR</name>
<organism evidence="2 3">
    <name type="scientific">Gymnopus androsaceus JB14</name>
    <dbReference type="NCBI Taxonomy" id="1447944"/>
    <lineage>
        <taxon>Eukaryota</taxon>
        <taxon>Fungi</taxon>
        <taxon>Dikarya</taxon>
        <taxon>Basidiomycota</taxon>
        <taxon>Agaricomycotina</taxon>
        <taxon>Agaricomycetes</taxon>
        <taxon>Agaricomycetidae</taxon>
        <taxon>Agaricales</taxon>
        <taxon>Marasmiineae</taxon>
        <taxon>Omphalotaceae</taxon>
        <taxon>Gymnopus</taxon>
    </lineage>
</organism>
<feature type="compositionally biased region" description="Basic and acidic residues" evidence="1">
    <location>
        <begin position="19"/>
        <end position="29"/>
    </location>
</feature>
<feature type="compositionally biased region" description="Low complexity" evidence="1">
    <location>
        <begin position="1"/>
        <end position="16"/>
    </location>
</feature>
<feature type="region of interest" description="Disordered" evidence="1">
    <location>
        <begin position="74"/>
        <end position="163"/>
    </location>
</feature>
<feature type="region of interest" description="Disordered" evidence="1">
    <location>
        <begin position="204"/>
        <end position="292"/>
    </location>
</feature>
<dbReference type="Proteomes" id="UP000799118">
    <property type="component" value="Unassembled WGS sequence"/>
</dbReference>
<dbReference type="EMBL" id="ML770126">
    <property type="protein sequence ID" value="KAE9384543.1"/>
    <property type="molecule type" value="Genomic_DNA"/>
</dbReference>
<evidence type="ECO:0000313" key="3">
    <source>
        <dbReference type="Proteomes" id="UP000799118"/>
    </source>
</evidence>
<accession>A0A6A4GGR1</accession>
<feature type="compositionally biased region" description="Polar residues" evidence="1">
    <location>
        <begin position="42"/>
        <end position="57"/>
    </location>
</feature>
<sequence>GRVLPNSASSNSNFSNHQGEQEEHGKHTENAAALNRLLSPLPNGNTIPDSSGTNQARPQPVLRPLLAWRRLRPLSQPSTSNAASTESNDEGACRDTQTSPCTRERPACSPTRSTNGKEDARRQAHPFKGAHFEFNRPDPTLNPTRTPFGPPPNRETTNHTSAGCKGHSGAAFLSYFRYLDHVDHANCNGAGCSRAQPLVRFEMPADSRDVDSSRGRNQIPPRREPSFVPDAIMNGATGETTILNQHDGSAHEPPQSSRQQEKSQVMDTPGPLGHRRPRSASPRWGEPTHSNHGNADSLHHLCLPAFNPNGFAPNAGFTLPPIAPLMDHAYQYGFAPQFPTAHAFNQGYHLAPNQSFQPSLLTHPSHAPLAPIQSLDSEDPSQVVRAAKKKTTLADPRKVVVGSLMNPFCSRTGGCNPKYTHEL</sequence>
<feature type="region of interest" description="Disordered" evidence="1">
    <location>
        <begin position="1"/>
        <end position="59"/>
    </location>
</feature>
<feature type="compositionally biased region" description="Polar residues" evidence="1">
    <location>
        <begin position="254"/>
        <end position="266"/>
    </location>
</feature>
<feature type="non-terminal residue" evidence="2">
    <location>
        <position position="1"/>
    </location>
</feature>
<evidence type="ECO:0000313" key="2">
    <source>
        <dbReference type="EMBL" id="KAE9384543.1"/>
    </source>
</evidence>
<reference evidence="2" key="1">
    <citation type="journal article" date="2019" name="Environ. Microbiol.">
        <title>Fungal ecological strategies reflected in gene transcription - a case study of two litter decomposers.</title>
        <authorList>
            <person name="Barbi F."/>
            <person name="Kohler A."/>
            <person name="Barry K."/>
            <person name="Baskaran P."/>
            <person name="Daum C."/>
            <person name="Fauchery L."/>
            <person name="Ihrmark K."/>
            <person name="Kuo A."/>
            <person name="LaButti K."/>
            <person name="Lipzen A."/>
            <person name="Morin E."/>
            <person name="Grigoriev I.V."/>
            <person name="Henrissat B."/>
            <person name="Lindahl B."/>
            <person name="Martin F."/>
        </authorList>
    </citation>
    <scope>NUCLEOTIDE SEQUENCE</scope>
    <source>
        <strain evidence="2">JB14</strain>
    </source>
</reference>
<protein>
    <submittedName>
        <fullName evidence="2">Uncharacterized protein</fullName>
    </submittedName>
</protein>
<keyword evidence="3" id="KW-1185">Reference proteome</keyword>
<evidence type="ECO:0000256" key="1">
    <source>
        <dbReference type="SAM" id="MobiDB-lite"/>
    </source>
</evidence>
<feature type="compositionally biased region" description="Polar residues" evidence="1">
    <location>
        <begin position="75"/>
        <end position="86"/>
    </location>
</feature>
<dbReference type="AlphaFoldDB" id="A0A6A4GGR1"/>
<feature type="region of interest" description="Disordered" evidence="1">
    <location>
        <begin position="355"/>
        <end position="380"/>
    </location>
</feature>